<dbReference type="SUPFAM" id="SSF54285">
    <property type="entry name" value="MoaD/ThiS"/>
    <property type="match status" value="1"/>
</dbReference>
<dbReference type="HAMAP" id="MF_00460">
    <property type="entry name" value="UPF0125_RnfH"/>
    <property type="match status" value="1"/>
</dbReference>
<dbReference type="InterPro" id="IPR005346">
    <property type="entry name" value="RnfH"/>
</dbReference>
<dbReference type="InterPro" id="IPR016155">
    <property type="entry name" value="Mopterin_synth/thiamin_S_b"/>
</dbReference>
<dbReference type="EMBL" id="BMDX01000007">
    <property type="protein sequence ID" value="GGA76837.1"/>
    <property type="molecule type" value="Genomic_DNA"/>
</dbReference>
<evidence type="ECO:0000313" key="4">
    <source>
        <dbReference type="Proteomes" id="UP000619743"/>
    </source>
</evidence>
<evidence type="ECO:0000313" key="3">
    <source>
        <dbReference type="EMBL" id="GGA76837.1"/>
    </source>
</evidence>
<accession>A0A8J2XP31</accession>
<dbReference type="Gene3D" id="3.10.20.280">
    <property type="entry name" value="RnfH-like"/>
    <property type="match status" value="1"/>
</dbReference>
<name>A0A8J2XP31_9GAMM</name>
<evidence type="ECO:0000256" key="1">
    <source>
        <dbReference type="ARBA" id="ARBA00010645"/>
    </source>
</evidence>
<dbReference type="Proteomes" id="UP000619743">
    <property type="component" value="Unassembled WGS sequence"/>
</dbReference>
<dbReference type="RefSeq" id="WP_087506954.1">
    <property type="nucleotide sequence ID" value="NZ_BMDX01000007.1"/>
</dbReference>
<dbReference type="AlphaFoldDB" id="A0A8J2XP31"/>
<evidence type="ECO:0000256" key="2">
    <source>
        <dbReference type="HAMAP-Rule" id="MF_00460"/>
    </source>
</evidence>
<organism evidence="3 4">
    <name type="scientific">Neiella marina</name>
    <dbReference type="NCBI Taxonomy" id="508461"/>
    <lineage>
        <taxon>Bacteria</taxon>
        <taxon>Pseudomonadati</taxon>
        <taxon>Pseudomonadota</taxon>
        <taxon>Gammaproteobacteria</taxon>
        <taxon>Alteromonadales</taxon>
        <taxon>Echinimonadaceae</taxon>
        <taxon>Neiella</taxon>
    </lineage>
</organism>
<sequence>MRVSIAYAEPEQQLWMELEVPDGATAMTAINQSGILELCPHIQIEQQKVGVFGKLVTLDAALVEGDRVEIYRPTTWVADDDDDEDDD</sequence>
<keyword evidence="4" id="KW-1185">Reference proteome</keyword>
<protein>
    <recommendedName>
        <fullName evidence="2">UPF0125 protein GCM10011369_18460</fullName>
    </recommendedName>
</protein>
<reference evidence="4" key="1">
    <citation type="journal article" date="2019" name="Int. J. Syst. Evol. Microbiol.">
        <title>The Global Catalogue of Microorganisms (GCM) 10K type strain sequencing project: providing services to taxonomists for standard genome sequencing and annotation.</title>
        <authorList>
            <consortium name="The Broad Institute Genomics Platform"/>
            <consortium name="The Broad Institute Genome Sequencing Center for Infectious Disease"/>
            <person name="Wu L."/>
            <person name="Ma J."/>
        </authorList>
    </citation>
    <scope>NUCLEOTIDE SEQUENCE [LARGE SCALE GENOMIC DNA]</scope>
    <source>
        <strain evidence="4">CGMCC 1.10130</strain>
    </source>
</reference>
<comment type="caution">
    <text evidence="3">The sequence shown here is derived from an EMBL/GenBank/DDBJ whole genome shotgun (WGS) entry which is preliminary data.</text>
</comment>
<comment type="similarity">
    <text evidence="1 2">Belongs to the UPF0125 (RnfH) family.</text>
</comment>
<dbReference type="InterPro" id="IPR037021">
    <property type="entry name" value="RnfH_sf"/>
</dbReference>
<gene>
    <name evidence="3" type="primary">rnfH</name>
    <name evidence="3" type="ORF">GCM10011369_18460</name>
</gene>
<dbReference type="Pfam" id="PF03658">
    <property type="entry name" value="Ub-RnfH"/>
    <property type="match status" value="1"/>
</dbReference>
<dbReference type="PANTHER" id="PTHR37483:SF1">
    <property type="entry name" value="UPF0125 PROTEIN RATB"/>
    <property type="match status" value="1"/>
</dbReference>
<dbReference type="PANTHER" id="PTHR37483">
    <property type="entry name" value="UPF0125 PROTEIN RATB"/>
    <property type="match status" value="1"/>
</dbReference>
<proteinExistence type="inferred from homology"/>
<dbReference type="OrthoDB" id="9796575at2"/>